<evidence type="ECO:0000256" key="7">
    <source>
        <dbReference type="SAM" id="SignalP"/>
    </source>
</evidence>
<name>A0A5C6Q459_9GAMM</name>
<dbReference type="Proteomes" id="UP000321822">
    <property type="component" value="Unassembled WGS sequence"/>
</dbReference>
<reference evidence="8 9" key="1">
    <citation type="submission" date="2019-07" db="EMBL/GenBank/DDBJ databases">
        <title>Genomes of sea-ice associated Colwellia species.</title>
        <authorList>
            <person name="Bowman J.P."/>
        </authorList>
    </citation>
    <scope>NUCLEOTIDE SEQUENCE [LARGE SCALE GENOMIC DNA]</scope>
    <source>
        <strain evidence="8 9">ACAM 459</strain>
    </source>
</reference>
<accession>A0A5C6Q459</accession>
<dbReference type="PANTHER" id="PTHR30222:SF12">
    <property type="entry name" value="NORSPERMIDINE SENSOR"/>
    <property type="match status" value="1"/>
</dbReference>
<dbReference type="PANTHER" id="PTHR30222">
    <property type="entry name" value="SPERMIDINE/PUTRESCINE-BINDING PERIPLASMIC PROTEIN"/>
    <property type="match status" value="1"/>
</dbReference>
<dbReference type="GO" id="GO:0042597">
    <property type="term" value="C:periplasmic space"/>
    <property type="evidence" value="ECO:0007669"/>
    <property type="project" value="UniProtKB-SubCell"/>
</dbReference>
<dbReference type="PIRSF" id="PIRSF019574">
    <property type="entry name" value="Periplasmic_polyamine_BP"/>
    <property type="match status" value="1"/>
</dbReference>
<dbReference type="AlphaFoldDB" id="A0A5C6Q459"/>
<dbReference type="SUPFAM" id="SSF53850">
    <property type="entry name" value="Periplasmic binding protein-like II"/>
    <property type="match status" value="1"/>
</dbReference>
<dbReference type="Pfam" id="PF13416">
    <property type="entry name" value="SBP_bac_8"/>
    <property type="match status" value="1"/>
</dbReference>
<dbReference type="GO" id="GO:0019808">
    <property type="term" value="F:polyamine binding"/>
    <property type="evidence" value="ECO:0007669"/>
    <property type="project" value="InterPro"/>
</dbReference>
<evidence type="ECO:0000256" key="1">
    <source>
        <dbReference type="ARBA" id="ARBA00004418"/>
    </source>
</evidence>
<feature type="binding site" evidence="6">
    <location>
        <position position="34"/>
    </location>
    <ligand>
        <name>spermidine</name>
        <dbReference type="ChEBI" id="CHEBI:57834"/>
    </ligand>
</feature>
<comment type="similarity">
    <text evidence="5">Belongs to the bacterial solute-binding protein PotD/PotF family.</text>
</comment>
<comment type="subcellular location">
    <subcellularLocation>
        <location evidence="1 5">Periplasm</location>
    </subcellularLocation>
</comment>
<gene>
    <name evidence="8" type="ORF">ESZ36_22120</name>
</gene>
<keyword evidence="3 7" id="KW-0732">Signal</keyword>
<evidence type="ECO:0000256" key="5">
    <source>
        <dbReference type="PIRNR" id="PIRNR019574"/>
    </source>
</evidence>
<dbReference type="RefSeq" id="WP_146791929.1">
    <property type="nucleotide sequence ID" value="NZ_VOLT01000020.1"/>
</dbReference>
<dbReference type="InterPro" id="IPR006059">
    <property type="entry name" value="SBP"/>
</dbReference>
<comment type="function">
    <text evidence="5">Required for the activity of the bacterial periplasmic transport system of putrescine.</text>
</comment>
<evidence type="ECO:0000256" key="3">
    <source>
        <dbReference type="ARBA" id="ARBA00022729"/>
    </source>
</evidence>
<keyword evidence="9" id="KW-1185">Reference proteome</keyword>
<evidence type="ECO:0000313" key="9">
    <source>
        <dbReference type="Proteomes" id="UP000321822"/>
    </source>
</evidence>
<comment type="caution">
    <text evidence="8">The sequence shown here is derived from an EMBL/GenBank/DDBJ whole genome shotgun (WGS) entry which is preliminary data.</text>
</comment>
<sequence>MKYITKISLLALSISLSTGAKAENNQLNVYTWAESIDPVLIENFQKETGIEITLDSYTSNEYLLAKLKSGSSDYDVVFPSQHFVKIMIQEGLLKNIDAKNMAAFKQVDDKWKNKWWDKSSEYSIPFVYGTAGYTVNRDKYEGPANSWKEFFEPTGAAAGNIAVFSTPDEIIPAAQLYLGIDFCTEKRTDMKKVYQLLKKQKEYVAVYSSDNISSRISSGEVVMHNWWDGDSMRARKNNNAPIEYAQPKEGLVGWLDSMVVPKNSRNSDNAKTFINWMSEKDNATIEYNYYAHSSAVAIDESKAIHKKENSPEIFPTAFIKFTRACSPSAQKLVDKVWTQLLQ</sequence>
<protein>
    <recommendedName>
        <fullName evidence="5">Putrescine-binding periplasmic protein</fullName>
    </recommendedName>
</protein>
<proteinExistence type="inferred from homology"/>
<feature type="chain" id="PRO_5023084214" description="Putrescine-binding periplasmic protein" evidence="7">
    <location>
        <begin position="23"/>
        <end position="342"/>
    </location>
</feature>
<dbReference type="PRINTS" id="PR00909">
    <property type="entry name" value="SPERMDNBNDNG"/>
</dbReference>
<dbReference type="OrthoDB" id="9769319at2"/>
<feature type="signal peptide" evidence="7">
    <location>
        <begin position="1"/>
        <end position="22"/>
    </location>
</feature>
<evidence type="ECO:0000256" key="2">
    <source>
        <dbReference type="ARBA" id="ARBA00022448"/>
    </source>
</evidence>
<dbReference type="EMBL" id="VOLT01000020">
    <property type="protein sequence ID" value="TWX63562.1"/>
    <property type="molecule type" value="Genomic_DNA"/>
</dbReference>
<organism evidence="8 9">
    <name type="scientific">Colwellia demingiae</name>
    <dbReference type="NCBI Taxonomy" id="89401"/>
    <lineage>
        <taxon>Bacteria</taxon>
        <taxon>Pseudomonadati</taxon>
        <taxon>Pseudomonadota</taxon>
        <taxon>Gammaproteobacteria</taxon>
        <taxon>Alteromonadales</taxon>
        <taxon>Colwelliaceae</taxon>
        <taxon>Colwellia</taxon>
    </lineage>
</organism>
<evidence type="ECO:0000256" key="4">
    <source>
        <dbReference type="ARBA" id="ARBA00022764"/>
    </source>
</evidence>
<evidence type="ECO:0000256" key="6">
    <source>
        <dbReference type="PIRSR" id="PIRSR019574-1"/>
    </source>
</evidence>
<keyword evidence="4 5" id="KW-0574">Periplasm</keyword>
<evidence type="ECO:0000313" key="8">
    <source>
        <dbReference type="EMBL" id="TWX63562.1"/>
    </source>
</evidence>
<dbReference type="GO" id="GO:0015846">
    <property type="term" value="P:polyamine transport"/>
    <property type="evidence" value="ECO:0007669"/>
    <property type="project" value="InterPro"/>
</dbReference>
<keyword evidence="2 5" id="KW-0813">Transport</keyword>
<dbReference type="InterPro" id="IPR001188">
    <property type="entry name" value="Sperm_putr-bd"/>
</dbReference>
<dbReference type="Gene3D" id="3.40.190.10">
    <property type="entry name" value="Periplasmic binding protein-like II"/>
    <property type="match status" value="2"/>
</dbReference>